<dbReference type="InParanoid" id="A0A059BHH4"/>
<dbReference type="AlphaFoldDB" id="A0A059BHH4"/>
<dbReference type="Gramene" id="KCW65687">
    <property type="protein sequence ID" value="KCW65687"/>
    <property type="gene ID" value="EUGRSUZ_G03068"/>
</dbReference>
<name>A0A059BHH4_EUCGR</name>
<dbReference type="EMBL" id="KK198759">
    <property type="protein sequence ID" value="KCW65687.1"/>
    <property type="molecule type" value="Genomic_DNA"/>
</dbReference>
<feature type="compositionally biased region" description="Basic and acidic residues" evidence="1">
    <location>
        <begin position="56"/>
        <end position="73"/>
    </location>
</feature>
<gene>
    <name evidence="2" type="ORF">EUGRSUZ_G03068</name>
</gene>
<evidence type="ECO:0000256" key="1">
    <source>
        <dbReference type="SAM" id="MobiDB-lite"/>
    </source>
</evidence>
<accession>A0A059BHH4</accession>
<evidence type="ECO:0000313" key="2">
    <source>
        <dbReference type="EMBL" id="KCW65687.1"/>
    </source>
</evidence>
<organism evidence="2">
    <name type="scientific">Eucalyptus grandis</name>
    <name type="common">Flooded gum</name>
    <dbReference type="NCBI Taxonomy" id="71139"/>
    <lineage>
        <taxon>Eukaryota</taxon>
        <taxon>Viridiplantae</taxon>
        <taxon>Streptophyta</taxon>
        <taxon>Embryophyta</taxon>
        <taxon>Tracheophyta</taxon>
        <taxon>Spermatophyta</taxon>
        <taxon>Magnoliopsida</taxon>
        <taxon>eudicotyledons</taxon>
        <taxon>Gunneridae</taxon>
        <taxon>Pentapetalae</taxon>
        <taxon>rosids</taxon>
        <taxon>malvids</taxon>
        <taxon>Myrtales</taxon>
        <taxon>Myrtaceae</taxon>
        <taxon>Myrtoideae</taxon>
        <taxon>Eucalypteae</taxon>
        <taxon>Eucalyptus</taxon>
    </lineage>
</organism>
<feature type="region of interest" description="Disordered" evidence="1">
    <location>
        <begin position="52"/>
        <end position="73"/>
    </location>
</feature>
<reference evidence="2" key="1">
    <citation type="submission" date="2013-07" db="EMBL/GenBank/DDBJ databases">
        <title>The genome of Eucalyptus grandis.</title>
        <authorList>
            <person name="Schmutz J."/>
            <person name="Hayes R."/>
            <person name="Myburg A."/>
            <person name="Tuskan G."/>
            <person name="Grattapaglia D."/>
            <person name="Rokhsar D.S."/>
        </authorList>
    </citation>
    <scope>NUCLEOTIDE SEQUENCE</scope>
    <source>
        <tissue evidence="2">Leaf extractions</tissue>
    </source>
</reference>
<sequence>MTSRKTTSHFPNYIQEEPSIKHQMLQDIRKIQGQSFFLSSLDSILQELTKGFVSQKQRERHTNSPESRSQVKD</sequence>
<protein>
    <submittedName>
        <fullName evidence="2">Uncharacterized protein</fullName>
    </submittedName>
</protein>
<proteinExistence type="predicted"/>